<organism evidence="1 2">
    <name type="scientific">Halosaccharopolyspora lacisalsi</name>
    <dbReference type="NCBI Taxonomy" id="1000566"/>
    <lineage>
        <taxon>Bacteria</taxon>
        <taxon>Bacillati</taxon>
        <taxon>Actinomycetota</taxon>
        <taxon>Actinomycetes</taxon>
        <taxon>Pseudonocardiales</taxon>
        <taxon>Pseudonocardiaceae</taxon>
        <taxon>Halosaccharopolyspora</taxon>
    </lineage>
</organism>
<comment type="caution">
    <text evidence="1">The sequence shown here is derived from an EMBL/GenBank/DDBJ whole genome shotgun (WGS) entry which is preliminary data.</text>
</comment>
<evidence type="ECO:0000313" key="1">
    <source>
        <dbReference type="EMBL" id="MBA8823102.1"/>
    </source>
</evidence>
<protein>
    <submittedName>
        <fullName evidence="1">Uncharacterized protein</fullName>
    </submittedName>
</protein>
<name>A0A839DMB1_9PSEU</name>
<dbReference type="AlphaFoldDB" id="A0A839DMB1"/>
<keyword evidence="2" id="KW-1185">Reference proteome</keyword>
<dbReference type="EMBL" id="JACGWZ010000001">
    <property type="protein sequence ID" value="MBA8823102.1"/>
    <property type="molecule type" value="Genomic_DNA"/>
</dbReference>
<proteinExistence type="predicted"/>
<accession>A0A839DMB1</accession>
<sequence>MAAAVSGIQRLVPHRTYAPERAAQLGRTFGVRVHPAPARRPHIDHATRSSCPCKGRFHVGARNIRDRLSPRRVHRSLHRLECR</sequence>
<reference evidence="1 2" key="1">
    <citation type="submission" date="2020-07" db="EMBL/GenBank/DDBJ databases">
        <title>Sequencing the genomes of 1000 actinobacteria strains.</title>
        <authorList>
            <person name="Klenk H.-P."/>
        </authorList>
    </citation>
    <scope>NUCLEOTIDE SEQUENCE [LARGE SCALE GENOMIC DNA]</scope>
    <source>
        <strain evidence="1 2">DSM 45975</strain>
    </source>
</reference>
<dbReference type="Proteomes" id="UP000569329">
    <property type="component" value="Unassembled WGS sequence"/>
</dbReference>
<gene>
    <name evidence="1" type="ORF">FHX42_000431</name>
</gene>
<evidence type="ECO:0000313" key="2">
    <source>
        <dbReference type="Proteomes" id="UP000569329"/>
    </source>
</evidence>